<dbReference type="EMBL" id="CM056819">
    <property type="protein sequence ID" value="KAJ8625836.1"/>
    <property type="molecule type" value="Genomic_DNA"/>
</dbReference>
<keyword evidence="2" id="KW-1185">Reference proteome</keyword>
<evidence type="ECO:0000313" key="2">
    <source>
        <dbReference type="Proteomes" id="UP001234297"/>
    </source>
</evidence>
<proteinExistence type="predicted"/>
<organism evidence="1 2">
    <name type="scientific">Persea americana</name>
    <name type="common">Avocado</name>
    <dbReference type="NCBI Taxonomy" id="3435"/>
    <lineage>
        <taxon>Eukaryota</taxon>
        <taxon>Viridiplantae</taxon>
        <taxon>Streptophyta</taxon>
        <taxon>Embryophyta</taxon>
        <taxon>Tracheophyta</taxon>
        <taxon>Spermatophyta</taxon>
        <taxon>Magnoliopsida</taxon>
        <taxon>Magnoliidae</taxon>
        <taxon>Laurales</taxon>
        <taxon>Lauraceae</taxon>
        <taxon>Persea</taxon>
    </lineage>
</organism>
<gene>
    <name evidence="1" type="ORF">MRB53_034366</name>
</gene>
<dbReference type="Proteomes" id="UP001234297">
    <property type="component" value="Chromosome 11"/>
</dbReference>
<name>A0ACC2KY66_PERAE</name>
<reference evidence="1 2" key="1">
    <citation type="journal article" date="2022" name="Hortic Res">
        <title>A haplotype resolved chromosomal level avocado genome allows analysis of novel avocado genes.</title>
        <authorList>
            <person name="Nath O."/>
            <person name="Fletcher S.J."/>
            <person name="Hayward A."/>
            <person name="Shaw L.M."/>
            <person name="Masouleh A.K."/>
            <person name="Furtado A."/>
            <person name="Henry R.J."/>
            <person name="Mitter N."/>
        </authorList>
    </citation>
    <scope>NUCLEOTIDE SEQUENCE [LARGE SCALE GENOMIC DNA]</scope>
    <source>
        <strain evidence="2">cv. Hass</strain>
    </source>
</reference>
<evidence type="ECO:0000313" key="1">
    <source>
        <dbReference type="EMBL" id="KAJ8625836.1"/>
    </source>
</evidence>
<sequence>MPIPFFNWKYCKDEVVHDAVEMDTSHMLLGMQRHCCGFSGHLSGGFQGVGKREQREITTWTGLDMVQGVLKAMNAQSNARGDAEERSTRSRASSFAISAAKSACACLRGSMEIRVSAPATITGRPRTEGPSAHRFSTTAFQHCH</sequence>
<accession>A0ACC2KY66</accession>
<comment type="caution">
    <text evidence="1">The sequence shown here is derived from an EMBL/GenBank/DDBJ whole genome shotgun (WGS) entry which is preliminary data.</text>
</comment>
<protein>
    <submittedName>
        <fullName evidence="1">Uncharacterized protein</fullName>
    </submittedName>
</protein>